<feature type="domain" description="Peptidase M15C" evidence="3">
    <location>
        <begin position="208"/>
        <end position="286"/>
    </location>
</feature>
<feature type="region of interest" description="Disordered" evidence="1">
    <location>
        <begin position="36"/>
        <end position="70"/>
    </location>
</feature>
<feature type="chain" id="PRO_5039522082" evidence="2">
    <location>
        <begin position="37"/>
        <end position="290"/>
    </location>
</feature>
<protein>
    <submittedName>
        <fullName evidence="4">M15 family metallopeptidase</fullName>
    </submittedName>
</protein>
<evidence type="ECO:0000256" key="1">
    <source>
        <dbReference type="SAM" id="MobiDB-lite"/>
    </source>
</evidence>
<dbReference type="InterPro" id="IPR009045">
    <property type="entry name" value="Zn_M74/Hedgehog-like"/>
</dbReference>
<accession>A0A938YAQ5</accession>
<keyword evidence="5" id="KW-1185">Reference proteome</keyword>
<dbReference type="EMBL" id="JAERWK010000005">
    <property type="protein sequence ID" value="MBM9466324.1"/>
    <property type="molecule type" value="Genomic_DNA"/>
</dbReference>
<reference evidence="4" key="1">
    <citation type="submission" date="2021-01" db="EMBL/GenBank/DDBJ databases">
        <title>YIM 132084 draft genome.</title>
        <authorList>
            <person name="An D."/>
        </authorList>
    </citation>
    <scope>NUCLEOTIDE SEQUENCE</scope>
    <source>
        <strain evidence="4">YIM 132084</strain>
    </source>
</reference>
<dbReference type="SUPFAM" id="SSF55166">
    <property type="entry name" value="Hedgehog/DD-peptidase"/>
    <property type="match status" value="1"/>
</dbReference>
<evidence type="ECO:0000256" key="2">
    <source>
        <dbReference type="SAM" id="SignalP"/>
    </source>
</evidence>
<evidence type="ECO:0000313" key="5">
    <source>
        <dbReference type="Proteomes" id="UP000663792"/>
    </source>
</evidence>
<evidence type="ECO:0000259" key="3">
    <source>
        <dbReference type="Pfam" id="PF13539"/>
    </source>
</evidence>
<dbReference type="GO" id="GO:0008233">
    <property type="term" value="F:peptidase activity"/>
    <property type="evidence" value="ECO:0007669"/>
    <property type="project" value="InterPro"/>
</dbReference>
<dbReference type="Pfam" id="PF13539">
    <property type="entry name" value="Peptidase_M15_4"/>
    <property type="match status" value="1"/>
</dbReference>
<dbReference type="AlphaFoldDB" id="A0A938YAQ5"/>
<dbReference type="Gene3D" id="3.30.1380.10">
    <property type="match status" value="1"/>
</dbReference>
<feature type="signal peptide" evidence="2">
    <location>
        <begin position="1"/>
        <end position="36"/>
    </location>
</feature>
<evidence type="ECO:0000313" key="4">
    <source>
        <dbReference type="EMBL" id="MBM9466324.1"/>
    </source>
</evidence>
<keyword evidence="2" id="KW-0732">Signal</keyword>
<dbReference type="Proteomes" id="UP000663792">
    <property type="component" value="Unassembled WGS sequence"/>
</dbReference>
<feature type="compositionally biased region" description="Low complexity" evidence="1">
    <location>
        <begin position="44"/>
        <end position="70"/>
    </location>
</feature>
<dbReference type="RefSeq" id="WP_205259274.1">
    <property type="nucleotide sequence ID" value="NZ_JAERWK010000005.1"/>
</dbReference>
<gene>
    <name evidence="4" type="ORF">JL106_03400</name>
</gene>
<organism evidence="4 5">
    <name type="scientific">Nakamurella leprariae</name>
    <dbReference type="NCBI Taxonomy" id="2803911"/>
    <lineage>
        <taxon>Bacteria</taxon>
        <taxon>Bacillati</taxon>
        <taxon>Actinomycetota</taxon>
        <taxon>Actinomycetes</taxon>
        <taxon>Nakamurellales</taxon>
        <taxon>Nakamurellaceae</taxon>
        <taxon>Nakamurella</taxon>
    </lineage>
</organism>
<sequence>MTIDGPTARPAGGRRVRAATAVVTALALLAACASPAPDPVPARPSAGQATTGTAAPSTAPTPTSTSATTAAPLAMTDTDTAARGPAPGAAPQHAAATGFVSGVQPIDATLAARMAPSWRPGCPVPLADLRYVTVTHVGFDGADHPGELVVSARTADAIVSVFAELYRQRFPIASMRLVDDFAIDGMADDAASMAANNTSAFNCRAVTGGSSWSEHSSGEAIDINPVQNPYVSSSGAVQPAAGAAFLPRSPGPGVILPGDPVVQAFARIGWSWGGAWTSPVDHQHFSASGR</sequence>
<proteinExistence type="predicted"/>
<name>A0A938YAQ5_9ACTN</name>
<comment type="caution">
    <text evidence="4">The sequence shown here is derived from an EMBL/GenBank/DDBJ whole genome shotgun (WGS) entry which is preliminary data.</text>
</comment>
<dbReference type="InterPro" id="IPR039561">
    <property type="entry name" value="Peptidase_M15C"/>
</dbReference>